<evidence type="ECO:0000256" key="1">
    <source>
        <dbReference type="ARBA" id="ARBA00022448"/>
    </source>
</evidence>
<dbReference type="PROSITE" id="PS51352">
    <property type="entry name" value="THIOREDOXIN_2"/>
    <property type="match status" value="1"/>
</dbReference>
<dbReference type="PANTHER" id="PTHR45663">
    <property type="entry name" value="GEO12009P1"/>
    <property type="match status" value="1"/>
</dbReference>
<dbReference type="PROSITE" id="PS00194">
    <property type="entry name" value="THIOREDOXIN_1"/>
    <property type="match status" value="1"/>
</dbReference>
<feature type="site" description="Deprotonates C-terminal active site Cys" evidence="5">
    <location>
        <position position="26"/>
    </location>
</feature>
<evidence type="ECO:0000256" key="2">
    <source>
        <dbReference type="ARBA" id="ARBA00022982"/>
    </source>
</evidence>
<dbReference type="AlphaFoldDB" id="A0A811TEI0"/>
<keyword evidence="2" id="KW-0249">Electron transport</keyword>
<dbReference type="PIRSF" id="PIRSF000077">
    <property type="entry name" value="Thioredoxin"/>
    <property type="match status" value="1"/>
</dbReference>
<evidence type="ECO:0000313" key="9">
    <source>
        <dbReference type="Proteomes" id="UP000634805"/>
    </source>
</evidence>
<gene>
    <name evidence="8" type="ORF">EMLJLAPB_00737</name>
</gene>
<dbReference type="NCBIfam" id="TIGR01068">
    <property type="entry name" value="thioredoxin"/>
    <property type="match status" value="1"/>
</dbReference>
<dbReference type="InterPro" id="IPR017937">
    <property type="entry name" value="Thioredoxin_CS"/>
</dbReference>
<dbReference type="Gene3D" id="3.40.30.10">
    <property type="entry name" value="Glutaredoxin"/>
    <property type="match status" value="1"/>
</dbReference>
<keyword evidence="4 6" id="KW-0676">Redox-active center</keyword>
<keyword evidence="3 6" id="KW-1015">Disulfide bond</keyword>
<evidence type="ECO:0000256" key="5">
    <source>
        <dbReference type="PIRSR" id="PIRSR000077-1"/>
    </source>
</evidence>
<dbReference type="GO" id="GO:0005737">
    <property type="term" value="C:cytoplasm"/>
    <property type="evidence" value="ECO:0007669"/>
    <property type="project" value="TreeGrafter"/>
</dbReference>
<dbReference type="Proteomes" id="UP000634805">
    <property type="component" value="Unassembled WGS sequence"/>
</dbReference>
<dbReference type="Pfam" id="PF00085">
    <property type="entry name" value="Thioredoxin"/>
    <property type="match status" value="1"/>
</dbReference>
<dbReference type="SUPFAM" id="SSF52833">
    <property type="entry name" value="Thioredoxin-like"/>
    <property type="match status" value="1"/>
</dbReference>
<organism evidence="8 9">
    <name type="scientific">Candidatus Argoarchaeum ethanivorans</name>
    <dbReference type="NCBI Taxonomy" id="2608793"/>
    <lineage>
        <taxon>Archaea</taxon>
        <taxon>Methanobacteriati</taxon>
        <taxon>Methanobacteriota</taxon>
        <taxon>Stenosarchaea group</taxon>
        <taxon>Methanomicrobia</taxon>
        <taxon>Methanosarcinales</taxon>
        <taxon>Methanosarcinales incertae sedis</taxon>
        <taxon>GOM Arc I cluster</taxon>
        <taxon>Candidatus Argoarchaeum</taxon>
    </lineage>
</organism>
<comment type="caution">
    <text evidence="8">The sequence shown here is derived from an EMBL/GenBank/DDBJ whole genome shotgun (WGS) entry which is preliminary data.</text>
</comment>
<dbReference type="PANTHER" id="PTHR45663:SF11">
    <property type="entry name" value="GEO12009P1"/>
    <property type="match status" value="1"/>
</dbReference>
<keyword evidence="1" id="KW-0813">Transport</keyword>
<accession>A0A811TEI0</accession>
<dbReference type="EMBL" id="CAJHIS010000019">
    <property type="protein sequence ID" value="CAD6494250.1"/>
    <property type="molecule type" value="Genomic_DNA"/>
</dbReference>
<name>A0A811TEI0_9EURY</name>
<evidence type="ECO:0000256" key="6">
    <source>
        <dbReference type="PIRSR" id="PIRSR000077-4"/>
    </source>
</evidence>
<evidence type="ECO:0000259" key="7">
    <source>
        <dbReference type="PROSITE" id="PS51352"/>
    </source>
</evidence>
<feature type="disulfide bond" description="Redox-active" evidence="6">
    <location>
        <begin position="32"/>
        <end position="35"/>
    </location>
</feature>
<evidence type="ECO:0000313" key="8">
    <source>
        <dbReference type="EMBL" id="CAD6494250.1"/>
    </source>
</evidence>
<sequence>MAEGIDHITDSNIDEITQKNSLVLIDCWAEWCGPCQMLTPILQQLAKEYAGRVVIGKLNVDENPKTSMKHQIMAIPTILFFKDGKLVDNMIGVAPKKNIEGTIAKYL</sequence>
<evidence type="ECO:0000256" key="3">
    <source>
        <dbReference type="ARBA" id="ARBA00023157"/>
    </source>
</evidence>
<proteinExistence type="predicted"/>
<dbReference type="GO" id="GO:0015035">
    <property type="term" value="F:protein-disulfide reductase activity"/>
    <property type="evidence" value="ECO:0007669"/>
    <property type="project" value="InterPro"/>
</dbReference>
<feature type="active site" description="Nucleophile" evidence="5">
    <location>
        <position position="35"/>
    </location>
</feature>
<dbReference type="InterPro" id="IPR005746">
    <property type="entry name" value="Thioredoxin"/>
</dbReference>
<dbReference type="PRINTS" id="PR00421">
    <property type="entry name" value="THIOREDOXIN"/>
</dbReference>
<reference evidence="8" key="1">
    <citation type="submission" date="2020-10" db="EMBL/GenBank/DDBJ databases">
        <authorList>
            <person name="Hahn C.J."/>
            <person name="Laso-Perez R."/>
            <person name="Vulcano F."/>
            <person name="Vaziourakis K.-M."/>
            <person name="Stokke R."/>
            <person name="Steen I.H."/>
            <person name="Teske A."/>
            <person name="Boetius A."/>
            <person name="Liebeke M."/>
            <person name="Amann R."/>
            <person name="Knittel K."/>
        </authorList>
    </citation>
    <scope>NUCLEOTIDE SEQUENCE</scope>
    <source>
        <strain evidence="8">Gfbio:e3339647-f889-4370-9287-4fb5cb688e4c:AG392D22_GoMArc1</strain>
    </source>
</reference>
<dbReference type="InterPro" id="IPR013766">
    <property type="entry name" value="Thioredoxin_domain"/>
</dbReference>
<dbReference type="FunFam" id="3.40.30.10:FF:000001">
    <property type="entry name" value="Thioredoxin"/>
    <property type="match status" value="1"/>
</dbReference>
<protein>
    <submittedName>
        <fullName evidence="8">Thioredoxin</fullName>
    </submittedName>
</protein>
<feature type="domain" description="Thioredoxin" evidence="7">
    <location>
        <begin position="1"/>
        <end position="107"/>
    </location>
</feature>
<evidence type="ECO:0000256" key="4">
    <source>
        <dbReference type="ARBA" id="ARBA00023284"/>
    </source>
</evidence>
<feature type="site" description="Contributes to redox potential value" evidence="5">
    <location>
        <position position="33"/>
    </location>
</feature>
<feature type="active site" description="Nucleophile" evidence="5">
    <location>
        <position position="32"/>
    </location>
</feature>
<dbReference type="InterPro" id="IPR036249">
    <property type="entry name" value="Thioredoxin-like_sf"/>
</dbReference>
<feature type="site" description="Contributes to redox potential value" evidence="5">
    <location>
        <position position="34"/>
    </location>
</feature>
<dbReference type="CDD" id="cd02947">
    <property type="entry name" value="TRX_family"/>
    <property type="match status" value="1"/>
</dbReference>